<dbReference type="CTD" id="20231522"/>
<evidence type="ECO:0000256" key="4">
    <source>
        <dbReference type="ARBA" id="ARBA00022692"/>
    </source>
</evidence>
<keyword evidence="4 7" id="KW-0812">Transmembrane</keyword>
<comment type="subcellular location">
    <subcellularLocation>
        <location evidence="1">Membrane</location>
        <topology evidence="1">Multi-pass membrane protein</topology>
    </subcellularLocation>
</comment>
<dbReference type="EMBL" id="KB201701">
    <property type="protein sequence ID" value="ESO95122.1"/>
    <property type="molecule type" value="Genomic_DNA"/>
</dbReference>
<dbReference type="PRINTS" id="PR01130">
    <property type="entry name" value="DERENTRNSPRT"/>
</dbReference>
<reference evidence="8 9" key="1">
    <citation type="journal article" date="2013" name="Nature">
        <title>Insights into bilaterian evolution from three spiralian genomes.</title>
        <authorList>
            <person name="Simakov O."/>
            <person name="Marletaz F."/>
            <person name="Cho S.J."/>
            <person name="Edsinger-Gonzales E."/>
            <person name="Havlak P."/>
            <person name="Hellsten U."/>
            <person name="Kuo D.H."/>
            <person name="Larsson T."/>
            <person name="Lv J."/>
            <person name="Arendt D."/>
            <person name="Savage R."/>
            <person name="Osoegawa K."/>
            <person name="de Jong P."/>
            <person name="Grimwood J."/>
            <person name="Chapman J.A."/>
            <person name="Shapiro H."/>
            <person name="Aerts A."/>
            <person name="Otillar R.P."/>
            <person name="Terry A.Y."/>
            <person name="Boore J.L."/>
            <person name="Grigoriev I.V."/>
            <person name="Lindberg D.R."/>
            <person name="Seaver E.C."/>
            <person name="Weisblat D.A."/>
            <person name="Putnam N.H."/>
            <person name="Rokhsar D.S."/>
        </authorList>
    </citation>
    <scope>NUCLEOTIDE SEQUENCE [LARGE SCALE GENOMIC DNA]</scope>
</reference>
<dbReference type="AlphaFoldDB" id="V4AE23"/>
<feature type="transmembrane region" description="Helical" evidence="7">
    <location>
        <begin position="227"/>
        <end position="248"/>
    </location>
</feature>
<feature type="transmembrane region" description="Helical" evidence="7">
    <location>
        <begin position="55"/>
        <end position="75"/>
    </location>
</feature>
<dbReference type="GeneID" id="20231522"/>
<evidence type="ECO:0000256" key="2">
    <source>
        <dbReference type="ARBA" id="ARBA00007965"/>
    </source>
</evidence>
<evidence type="ECO:0000256" key="7">
    <source>
        <dbReference type="SAM" id="Phobius"/>
    </source>
</evidence>
<keyword evidence="6 7" id="KW-0472">Membrane</keyword>
<dbReference type="InterPro" id="IPR036259">
    <property type="entry name" value="MFS_trans_sf"/>
</dbReference>
<dbReference type="KEGG" id="lgi:LOTGIDRAFT_117641"/>
<evidence type="ECO:0000256" key="5">
    <source>
        <dbReference type="ARBA" id="ARBA00022989"/>
    </source>
</evidence>
<evidence type="ECO:0000256" key="1">
    <source>
        <dbReference type="ARBA" id="ARBA00004141"/>
    </source>
</evidence>
<evidence type="ECO:0000256" key="6">
    <source>
        <dbReference type="ARBA" id="ARBA00023136"/>
    </source>
</evidence>
<feature type="transmembrane region" description="Helical" evidence="7">
    <location>
        <begin position="395"/>
        <end position="419"/>
    </location>
</feature>
<keyword evidence="3" id="KW-0813">Transport</keyword>
<keyword evidence="9" id="KW-1185">Reference proteome</keyword>
<dbReference type="PANTHER" id="PTHR10332:SF80">
    <property type="entry name" value="EQUILIBRATIVE NUCLEOSIDE TRANSPORTER 2, ISOFORM A"/>
    <property type="match status" value="1"/>
</dbReference>
<dbReference type="GO" id="GO:0005337">
    <property type="term" value="F:nucleoside transmembrane transporter activity"/>
    <property type="evidence" value="ECO:0007669"/>
    <property type="project" value="InterPro"/>
</dbReference>
<evidence type="ECO:0000256" key="3">
    <source>
        <dbReference type="ARBA" id="ARBA00022448"/>
    </source>
</evidence>
<evidence type="ECO:0000313" key="9">
    <source>
        <dbReference type="Proteomes" id="UP000030746"/>
    </source>
</evidence>
<feature type="transmembrane region" description="Helical" evidence="7">
    <location>
        <begin position="290"/>
        <end position="311"/>
    </location>
</feature>
<dbReference type="GO" id="GO:0005886">
    <property type="term" value="C:plasma membrane"/>
    <property type="evidence" value="ECO:0007669"/>
    <property type="project" value="TreeGrafter"/>
</dbReference>
<feature type="transmembrane region" description="Helical" evidence="7">
    <location>
        <begin position="326"/>
        <end position="345"/>
    </location>
</feature>
<accession>V4AE23</accession>
<comment type="similarity">
    <text evidence="2">Belongs to the SLC29A/ENT transporter (TC 2.A.57) family.</text>
</comment>
<dbReference type="PIRSF" id="PIRSF016379">
    <property type="entry name" value="ENT"/>
    <property type="match status" value="1"/>
</dbReference>
<name>V4AE23_LOTGI</name>
<sequence length="462" mass="52527">MILVYQYFCIAEELEKFLTPVKLDPGLETVDDEDFRKLQKAEELEKNPPNDRFRLVYLIMVIHGIGILMPWNMFINAKDYFENYKLNSTVSPVKEYQKNFLYYVGLASQIPNVFMSLVNFCCQCGGSASVRIVISLLVMVIIFIVTASLAMIDSSDWQSVFFIVTMISVVILNMAAGVYQNSMYGLAAILPMKYTNAIVFGNNFSGTLIAVINIISISGAPNIRTAAIYYFVAAIVILLVAFDAYFILPLTKFYRHFCTIVELKQAAITEKGDETCLTGLKRYWFVFKKIWVMVFCVWFVFFVTLALFPAIQSDIRRINFPISDAYWAPIFCFLNFNFFAMLGNFVTEFIKFPGPRFVWIPVLLRVLIFIPIFLLCNYLPRGTIRGIPVYIPNDYVYIVTAALMAFTSGYYSSLVMMYAPKLVAPEYAGTAGMMMALFLVLGISCGVNFSIVLTMIVEKIQI</sequence>
<dbReference type="RefSeq" id="XP_009054311.1">
    <property type="nucleotide sequence ID" value="XM_009056063.1"/>
</dbReference>
<protein>
    <recommendedName>
        <fullName evidence="10">Equilibrative nucleoside transporter 1</fullName>
    </recommendedName>
</protein>
<organism evidence="8 9">
    <name type="scientific">Lottia gigantea</name>
    <name type="common">Giant owl limpet</name>
    <dbReference type="NCBI Taxonomy" id="225164"/>
    <lineage>
        <taxon>Eukaryota</taxon>
        <taxon>Metazoa</taxon>
        <taxon>Spiralia</taxon>
        <taxon>Lophotrochozoa</taxon>
        <taxon>Mollusca</taxon>
        <taxon>Gastropoda</taxon>
        <taxon>Patellogastropoda</taxon>
        <taxon>Lottioidea</taxon>
        <taxon>Lottiidae</taxon>
        <taxon>Lottia</taxon>
    </lineage>
</organism>
<dbReference type="SUPFAM" id="SSF103473">
    <property type="entry name" value="MFS general substrate transporter"/>
    <property type="match status" value="1"/>
</dbReference>
<keyword evidence="5 7" id="KW-1133">Transmembrane helix</keyword>
<feature type="transmembrane region" description="Helical" evidence="7">
    <location>
        <begin position="132"/>
        <end position="152"/>
    </location>
</feature>
<dbReference type="OMA" id="WVYWGIA"/>
<dbReference type="PANTHER" id="PTHR10332">
    <property type="entry name" value="EQUILIBRATIVE NUCLEOSIDE TRANSPORTER"/>
    <property type="match status" value="1"/>
</dbReference>
<feature type="transmembrane region" description="Helical" evidence="7">
    <location>
        <begin position="200"/>
        <end position="221"/>
    </location>
</feature>
<dbReference type="Gene3D" id="1.20.1250.20">
    <property type="entry name" value="MFS general substrate transporter like domains"/>
    <property type="match status" value="1"/>
</dbReference>
<dbReference type="Pfam" id="PF01733">
    <property type="entry name" value="Nucleoside_tran"/>
    <property type="match status" value="1"/>
</dbReference>
<dbReference type="Proteomes" id="UP000030746">
    <property type="component" value="Unassembled WGS sequence"/>
</dbReference>
<dbReference type="OrthoDB" id="1856718at2759"/>
<feature type="transmembrane region" description="Helical" evidence="7">
    <location>
        <begin position="357"/>
        <end position="375"/>
    </location>
</feature>
<gene>
    <name evidence="8" type="ORF">LOTGIDRAFT_117641</name>
</gene>
<dbReference type="HOGENOM" id="CLU_021611_0_1_1"/>
<proteinExistence type="inferred from homology"/>
<feature type="transmembrane region" description="Helical" evidence="7">
    <location>
        <begin position="158"/>
        <end position="179"/>
    </location>
</feature>
<evidence type="ECO:0008006" key="10">
    <source>
        <dbReference type="Google" id="ProtNLM"/>
    </source>
</evidence>
<evidence type="ECO:0000313" key="8">
    <source>
        <dbReference type="EMBL" id="ESO95122.1"/>
    </source>
</evidence>
<feature type="transmembrane region" description="Helical" evidence="7">
    <location>
        <begin position="431"/>
        <end position="457"/>
    </location>
</feature>
<dbReference type="InterPro" id="IPR002259">
    <property type="entry name" value="Eqnu_transpt"/>
</dbReference>